<name>A0A561V9M9_9PSEU</name>
<dbReference type="PANTHER" id="PTHR43792:SF1">
    <property type="entry name" value="N-ACETYLTRANSFERASE DOMAIN-CONTAINING PROTEIN"/>
    <property type="match status" value="1"/>
</dbReference>
<gene>
    <name evidence="2" type="ORF">FHU35_11936</name>
</gene>
<evidence type="ECO:0000259" key="1">
    <source>
        <dbReference type="PROSITE" id="PS51186"/>
    </source>
</evidence>
<evidence type="ECO:0000313" key="2">
    <source>
        <dbReference type="EMBL" id="TWG08317.1"/>
    </source>
</evidence>
<feature type="domain" description="N-acetyltransferase" evidence="1">
    <location>
        <begin position="11"/>
        <end position="182"/>
    </location>
</feature>
<dbReference type="InterPro" id="IPR051531">
    <property type="entry name" value="N-acetyltransferase"/>
</dbReference>
<evidence type="ECO:0000313" key="3">
    <source>
        <dbReference type="Proteomes" id="UP000316184"/>
    </source>
</evidence>
<comment type="caution">
    <text evidence="2">The sequence shown here is derived from an EMBL/GenBank/DDBJ whole genome shotgun (WGS) entry which is preliminary data.</text>
</comment>
<dbReference type="EMBL" id="VIWX01000001">
    <property type="protein sequence ID" value="TWG08317.1"/>
    <property type="molecule type" value="Genomic_DNA"/>
</dbReference>
<proteinExistence type="predicted"/>
<dbReference type="GO" id="GO:0016747">
    <property type="term" value="F:acyltransferase activity, transferring groups other than amino-acyl groups"/>
    <property type="evidence" value="ECO:0007669"/>
    <property type="project" value="InterPro"/>
</dbReference>
<dbReference type="PANTHER" id="PTHR43792">
    <property type="entry name" value="GNAT FAMILY, PUTATIVE (AFU_ORTHOLOGUE AFUA_3G00765)-RELATED-RELATED"/>
    <property type="match status" value="1"/>
</dbReference>
<dbReference type="Pfam" id="PF13302">
    <property type="entry name" value="Acetyltransf_3"/>
    <property type="match status" value="1"/>
</dbReference>
<dbReference type="PROSITE" id="PS51186">
    <property type="entry name" value="GNAT"/>
    <property type="match status" value="1"/>
</dbReference>
<keyword evidence="3" id="KW-1185">Reference proteome</keyword>
<dbReference type="SUPFAM" id="SSF55729">
    <property type="entry name" value="Acyl-CoA N-acyltransferases (Nat)"/>
    <property type="match status" value="1"/>
</dbReference>
<sequence>MNRIFLETERMVLRELTEADAGEVFRLNNDPEVMRYINGGRPMSIEEVRDGIMPKYLQTYERFGGQGNWAAIGRETGCFLGLFNFRPEAVDAVDDFELGYRLHRSAWGRGLATEGAVALIRAGFTELGLSRAWAQTMTVNTGSRRVMERAGLHHVRTFLAEWPEGEIEGSEHGDVEYAITKSQWRAQS</sequence>
<accession>A0A561V9M9</accession>
<dbReference type="RefSeq" id="WP_425474097.1">
    <property type="nucleotide sequence ID" value="NZ_VIWX01000001.1"/>
</dbReference>
<keyword evidence="2" id="KW-0808">Transferase</keyword>
<protein>
    <submittedName>
        <fullName evidence="2">RimJ/RimL family protein N-acetyltransferase</fullName>
    </submittedName>
</protein>
<dbReference type="Gene3D" id="3.40.630.30">
    <property type="match status" value="1"/>
</dbReference>
<dbReference type="InterPro" id="IPR000182">
    <property type="entry name" value="GNAT_dom"/>
</dbReference>
<reference evidence="2 3" key="1">
    <citation type="submission" date="2019-06" db="EMBL/GenBank/DDBJ databases">
        <title>Sequencing the genomes of 1000 actinobacteria strains.</title>
        <authorList>
            <person name="Klenk H.-P."/>
        </authorList>
    </citation>
    <scope>NUCLEOTIDE SEQUENCE [LARGE SCALE GENOMIC DNA]</scope>
    <source>
        <strain evidence="2 3">DSM 46699</strain>
    </source>
</reference>
<dbReference type="InterPro" id="IPR016181">
    <property type="entry name" value="Acyl_CoA_acyltransferase"/>
</dbReference>
<dbReference type="AlphaFoldDB" id="A0A561V9M9"/>
<organism evidence="2 3">
    <name type="scientific">Saccharopolyspora dendranthemae</name>
    <dbReference type="NCBI Taxonomy" id="1181886"/>
    <lineage>
        <taxon>Bacteria</taxon>
        <taxon>Bacillati</taxon>
        <taxon>Actinomycetota</taxon>
        <taxon>Actinomycetes</taxon>
        <taxon>Pseudonocardiales</taxon>
        <taxon>Pseudonocardiaceae</taxon>
        <taxon>Saccharopolyspora</taxon>
    </lineage>
</organism>
<dbReference type="Proteomes" id="UP000316184">
    <property type="component" value="Unassembled WGS sequence"/>
</dbReference>